<dbReference type="SUPFAM" id="SSF53092">
    <property type="entry name" value="Creatinase/prolidase N-terminal domain"/>
    <property type="match status" value="1"/>
</dbReference>
<dbReference type="Pfam" id="PF16188">
    <property type="entry name" value="Peptidase_M24_C"/>
    <property type="match status" value="1"/>
</dbReference>
<feature type="domain" description="Creatinase N-terminal" evidence="3">
    <location>
        <begin position="480"/>
        <end position="603"/>
    </location>
</feature>
<dbReference type="GO" id="GO:0070006">
    <property type="term" value="F:metalloaminopeptidase activity"/>
    <property type="evidence" value="ECO:0007669"/>
    <property type="project" value="InterPro"/>
</dbReference>
<evidence type="ECO:0000256" key="1">
    <source>
        <dbReference type="ARBA" id="ARBA00008766"/>
    </source>
</evidence>
<dbReference type="SUPFAM" id="SSF55920">
    <property type="entry name" value="Creatinase/aminopeptidase"/>
    <property type="match status" value="1"/>
</dbReference>
<feature type="domain" description="Peptidase M24" evidence="2">
    <location>
        <begin position="777"/>
        <end position="998"/>
    </location>
</feature>
<evidence type="ECO:0000259" key="2">
    <source>
        <dbReference type="Pfam" id="PF00557"/>
    </source>
</evidence>
<dbReference type="Pfam" id="PF00557">
    <property type="entry name" value="Peptidase_M24"/>
    <property type="match status" value="1"/>
</dbReference>
<dbReference type="InterPro" id="IPR050422">
    <property type="entry name" value="X-Pro_aminopeptidase_P"/>
</dbReference>
<dbReference type="PANTHER" id="PTHR43763">
    <property type="entry name" value="XAA-PRO AMINOPEPTIDASE 1"/>
    <property type="match status" value="1"/>
</dbReference>
<dbReference type="EMBL" id="CP090895">
    <property type="protein sequence ID" value="ULT87188.1"/>
    <property type="molecule type" value="Genomic_DNA"/>
</dbReference>
<gene>
    <name evidence="5" type="ORF">L3Y34_006759</name>
</gene>
<organism evidence="5 6">
    <name type="scientific">Caenorhabditis briggsae</name>
    <dbReference type="NCBI Taxonomy" id="6238"/>
    <lineage>
        <taxon>Eukaryota</taxon>
        <taxon>Metazoa</taxon>
        <taxon>Ecdysozoa</taxon>
        <taxon>Nematoda</taxon>
        <taxon>Chromadorea</taxon>
        <taxon>Rhabditida</taxon>
        <taxon>Rhabditina</taxon>
        <taxon>Rhabditomorpha</taxon>
        <taxon>Rhabditoidea</taxon>
        <taxon>Rhabditidae</taxon>
        <taxon>Peloderinae</taxon>
        <taxon>Caenorhabditis</taxon>
    </lineage>
</organism>
<protein>
    <submittedName>
        <fullName evidence="5">Uncharacterized protein</fullName>
    </submittedName>
</protein>
<proteinExistence type="inferred from homology"/>
<comment type="similarity">
    <text evidence="1">Belongs to the peptidase M24B family.</text>
</comment>
<dbReference type="PANTHER" id="PTHR43763:SF13">
    <property type="entry name" value="PROTEIN PID-5"/>
    <property type="match status" value="1"/>
</dbReference>
<reference evidence="5 6" key="1">
    <citation type="submission" date="2022-02" db="EMBL/GenBank/DDBJ databases">
        <title>Chromosome-level reference genomes for two strains of Caenorhabditis briggsae: an improved platform for comparative genomics.</title>
        <authorList>
            <person name="Stevens L."/>
            <person name="Andersen E.C."/>
        </authorList>
    </citation>
    <scope>NUCLEOTIDE SEQUENCE [LARGE SCALE GENOMIC DNA]</scope>
    <source>
        <strain evidence="5">QX1410_ONT</strain>
        <tissue evidence="5">Whole-organism</tissue>
    </source>
</reference>
<sequence length="1075" mass="123761">MLTDNTEDIPPDECNSYIMAFLADRDLIPIKQLDKDPRAEHDKQYQKFVEKEGNNRKNRSGMPKKYREEIYNKNSNCDAQFINNLHHYKTIDGGSGHRVEQKHYAMDFIAENPCGPSDREKLKNLKIFSKNQMINDWLNRQNPPTRPIRRTLSCIDLSLESLKFDKNREKRARERKTTANAKSDISNIDPSFLPENLLEMDASKLLNNLSTALKFLCGKVNTQNLKSGEELKIQRVICSTDDFYAYVIPEEFDIRGNLLNFSADFQQFFSSLSEENRAAFGINGKFQNTYFSWVNVVLFLEEFIEDKTCYRRARHVCQLPSERDEDRKDLFLEIDTGMLRVVVVRPETCRMLPQKWASRTMPILEVRFLGADTAEKVTAHIECIRQTCRAFIRSIDRLDRAKYARHAYYYKSWSTLDTAVLQTYKPKPTATLDLLFCEDRDCMGMCNIDGFWKRTDPIAEVPPAVEKLKMLRERFKYVHNLAAYIVPYTDAHQNEQIPEHYARLKFLSEFSGTYGTAVVSKEKAVLWTDNCHYKIGCRELNKEAWVVKNKDDRSTEKIGDWLAQELKRGDYVGFDPTLLTYSFYITTTTQLQPYGIELVPIAENLIDTFWTDRPYREGDAVKIQSLQTSGKSPSRKLSSLREELSAQRCTAAMICSLEDVMWLLNLRGNDLPFSPLTYSYLFVTQHDAHLFIDLVKLDKEAQAHLNRFDVKFHAYRKVYEFVWCWLEAAKNAYNPPMVHLGQETNQWIGSVFGEYSRIANSIVKEIKSKKNRIEMNGMRASNLRDSVAIVEFLSWLDREMLDLKRQYTEVDMVQKLEQFKRNQKTYEGLSCPTLFSSGENSSSAVHDPDPNRIISELGECHLHQFLFQSGGHYVNGTSSVSRTFCNTDPTEEFALNYTAVLRGHINVASAHVPPHSTFGSRLDVFAKKELWNVGLDNSQATGHGVGHCLNIRDTQVVIGEPESSADSNGLVVAEQVISLEPAYYDAGGKYGIRIGNCYETVPVERGTDKDPFVAFKPLTLVPIQTSFLVKKLLQPEDVLWINRYHHRVLLEVGRILLNEGKLEAWEWLGKACEPI</sequence>
<dbReference type="Pfam" id="PF16189">
    <property type="entry name" value="Creatinase_N_2"/>
    <property type="match status" value="1"/>
</dbReference>
<dbReference type="InterPro" id="IPR000994">
    <property type="entry name" value="Pept_M24"/>
</dbReference>
<dbReference type="Pfam" id="PF01321">
    <property type="entry name" value="Creatinase_N"/>
    <property type="match status" value="1"/>
</dbReference>
<evidence type="ECO:0000259" key="3">
    <source>
        <dbReference type="Pfam" id="PF01321"/>
    </source>
</evidence>
<dbReference type="AlphaFoldDB" id="A0AAE9A067"/>
<dbReference type="InterPro" id="IPR032416">
    <property type="entry name" value="Peptidase_M24_C"/>
</dbReference>
<dbReference type="InterPro" id="IPR033740">
    <property type="entry name" value="Pept_M24B"/>
</dbReference>
<dbReference type="Gene3D" id="3.90.230.10">
    <property type="entry name" value="Creatinase/methionine aminopeptidase superfamily"/>
    <property type="match status" value="1"/>
</dbReference>
<dbReference type="Proteomes" id="UP000827892">
    <property type="component" value="Chromosome V"/>
</dbReference>
<accession>A0AAE9A067</accession>
<dbReference type="InterPro" id="IPR036005">
    <property type="entry name" value="Creatinase/aminopeptidase-like"/>
</dbReference>
<dbReference type="InterPro" id="IPR029149">
    <property type="entry name" value="Creatin/AminoP/Spt16_N"/>
</dbReference>
<evidence type="ECO:0000313" key="5">
    <source>
        <dbReference type="EMBL" id="ULT87188.1"/>
    </source>
</evidence>
<dbReference type="InterPro" id="IPR000587">
    <property type="entry name" value="Creatinase_N"/>
</dbReference>
<feature type="domain" description="Peptidase M24 C-terminal" evidence="4">
    <location>
        <begin position="1011"/>
        <end position="1075"/>
    </location>
</feature>
<dbReference type="CDD" id="cd01085">
    <property type="entry name" value="APP"/>
    <property type="match status" value="1"/>
</dbReference>
<evidence type="ECO:0000259" key="4">
    <source>
        <dbReference type="Pfam" id="PF16188"/>
    </source>
</evidence>
<name>A0AAE9A067_CAEBR</name>
<evidence type="ECO:0000313" key="6">
    <source>
        <dbReference type="Proteomes" id="UP000827892"/>
    </source>
</evidence>
<dbReference type="Gene3D" id="3.40.350.10">
    <property type="entry name" value="Creatinase/prolidase N-terminal domain"/>
    <property type="match status" value="2"/>
</dbReference>